<feature type="domain" description="RING-type" evidence="5">
    <location>
        <begin position="19"/>
        <end position="66"/>
    </location>
</feature>
<reference evidence="6" key="2">
    <citation type="submission" date="2025-09" db="UniProtKB">
        <authorList>
            <consortium name="Ensembl"/>
        </authorList>
    </citation>
    <scope>IDENTIFICATION</scope>
</reference>
<name>A0A3B3R6D3_9TELE</name>
<evidence type="ECO:0000256" key="2">
    <source>
        <dbReference type="ARBA" id="ARBA00022771"/>
    </source>
</evidence>
<dbReference type="PANTHER" id="PTHR22791">
    <property type="entry name" value="RING-TYPE DOMAIN-CONTAINING PROTEIN"/>
    <property type="match status" value="1"/>
</dbReference>
<evidence type="ECO:0000256" key="3">
    <source>
        <dbReference type="ARBA" id="ARBA00022833"/>
    </source>
</evidence>
<dbReference type="InterPro" id="IPR013083">
    <property type="entry name" value="Znf_RING/FYVE/PHD"/>
</dbReference>
<accession>A0A3B3R6D3</accession>
<dbReference type="Ensembl" id="ENSPKIT00000038369.1">
    <property type="protein sequence ID" value="ENSPKIP00000013938.1"/>
    <property type="gene ID" value="ENSPKIG00000001180.1"/>
</dbReference>
<evidence type="ECO:0000259" key="5">
    <source>
        <dbReference type="PROSITE" id="PS50089"/>
    </source>
</evidence>
<dbReference type="SMART" id="SM00184">
    <property type="entry name" value="RING"/>
    <property type="match status" value="1"/>
</dbReference>
<dbReference type="GO" id="GO:0008270">
    <property type="term" value="F:zinc ion binding"/>
    <property type="evidence" value="ECO:0007669"/>
    <property type="project" value="UniProtKB-KW"/>
</dbReference>
<dbReference type="PROSITE" id="PS50089">
    <property type="entry name" value="ZF_RING_2"/>
    <property type="match status" value="1"/>
</dbReference>
<keyword evidence="1" id="KW-0479">Metal-binding</keyword>
<dbReference type="PANTHER" id="PTHR22791:SF30">
    <property type="entry name" value="RING FINGER PROTEIN 223-LIKE"/>
    <property type="match status" value="1"/>
</dbReference>
<evidence type="ECO:0000313" key="7">
    <source>
        <dbReference type="Proteomes" id="UP000261540"/>
    </source>
</evidence>
<keyword evidence="3" id="KW-0862">Zinc</keyword>
<dbReference type="InterPro" id="IPR017907">
    <property type="entry name" value="Znf_RING_CS"/>
</dbReference>
<evidence type="ECO:0000256" key="4">
    <source>
        <dbReference type="PROSITE-ProRule" id="PRU00175"/>
    </source>
</evidence>
<dbReference type="GO" id="GO:0016567">
    <property type="term" value="P:protein ubiquitination"/>
    <property type="evidence" value="ECO:0007669"/>
    <property type="project" value="TreeGrafter"/>
</dbReference>
<reference evidence="6" key="1">
    <citation type="submission" date="2025-08" db="UniProtKB">
        <authorList>
            <consortium name="Ensembl"/>
        </authorList>
    </citation>
    <scope>IDENTIFICATION</scope>
</reference>
<proteinExistence type="predicted"/>
<dbReference type="Gene3D" id="3.30.40.10">
    <property type="entry name" value="Zinc/RING finger domain, C3HC4 (zinc finger)"/>
    <property type="match status" value="1"/>
</dbReference>
<dbReference type="GO" id="GO:0061630">
    <property type="term" value="F:ubiquitin protein ligase activity"/>
    <property type="evidence" value="ECO:0007669"/>
    <property type="project" value="TreeGrafter"/>
</dbReference>
<dbReference type="Proteomes" id="UP000261540">
    <property type="component" value="Unplaced"/>
</dbReference>
<sequence>MRLLSSMTVPPEGIPDLECAICYSQFNNVFRTPKKLQCKHTFCLECLARMNVKSSQPDTIQCPFCRALTPLPTLGLPKLDNDTSIMSNLPEAMQHVYRPLGTGAKASHQRTAFMEGNHEQVKGTAIHKHRGCMTHTTSCPPTPVCAVRVDSVGWGHWLCPPHVCS</sequence>
<dbReference type="SUPFAM" id="SSF57850">
    <property type="entry name" value="RING/U-box"/>
    <property type="match status" value="1"/>
</dbReference>
<dbReference type="AlphaFoldDB" id="A0A3B3R6D3"/>
<dbReference type="InterPro" id="IPR001841">
    <property type="entry name" value="Znf_RING"/>
</dbReference>
<keyword evidence="2 4" id="KW-0863">Zinc-finger</keyword>
<dbReference type="Pfam" id="PF13445">
    <property type="entry name" value="zf-RING_UBOX"/>
    <property type="match status" value="1"/>
</dbReference>
<dbReference type="PROSITE" id="PS00518">
    <property type="entry name" value="ZF_RING_1"/>
    <property type="match status" value="1"/>
</dbReference>
<dbReference type="InterPro" id="IPR027370">
    <property type="entry name" value="Znf-RING_euk"/>
</dbReference>
<organism evidence="6 7">
    <name type="scientific">Paramormyrops kingsleyae</name>
    <dbReference type="NCBI Taxonomy" id="1676925"/>
    <lineage>
        <taxon>Eukaryota</taxon>
        <taxon>Metazoa</taxon>
        <taxon>Chordata</taxon>
        <taxon>Craniata</taxon>
        <taxon>Vertebrata</taxon>
        <taxon>Euteleostomi</taxon>
        <taxon>Actinopterygii</taxon>
        <taxon>Neopterygii</taxon>
        <taxon>Teleostei</taxon>
        <taxon>Osteoglossocephala</taxon>
        <taxon>Osteoglossomorpha</taxon>
        <taxon>Osteoglossiformes</taxon>
        <taxon>Mormyridae</taxon>
        <taxon>Paramormyrops</taxon>
    </lineage>
</organism>
<evidence type="ECO:0000256" key="1">
    <source>
        <dbReference type="ARBA" id="ARBA00022723"/>
    </source>
</evidence>
<protein>
    <recommendedName>
        <fullName evidence="5">RING-type domain-containing protein</fullName>
    </recommendedName>
</protein>
<keyword evidence="7" id="KW-1185">Reference proteome</keyword>
<evidence type="ECO:0000313" key="6">
    <source>
        <dbReference type="Ensembl" id="ENSPKIP00000013938.1"/>
    </source>
</evidence>
<dbReference type="GeneTree" id="ENSGT00940000166999"/>
<dbReference type="InterPro" id="IPR051435">
    <property type="entry name" value="RING_finger_E3_ubiq-ligases"/>
</dbReference>